<evidence type="ECO:0000313" key="1">
    <source>
        <dbReference type="EMBL" id="KAJ0080400.1"/>
    </source>
</evidence>
<protein>
    <submittedName>
        <fullName evidence="1">Uncharacterized protein</fullName>
    </submittedName>
</protein>
<keyword evidence="2" id="KW-1185">Reference proteome</keyword>
<accession>A0ACC1A2C6</accession>
<proteinExistence type="predicted"/>
<organism evidence="1 2">
    <name type="scientific">Pistacia atlantica</name>
    <dbReference type="NCBI Taxonomy" id="434234"/>
    <lineage>
        <taxon>Eukaryota</taxon>
        <taxon>Viridiplantae</taxon>
        <taxon>Streptophyta</taxon>
        <taxon>Embryophyta</taxon>
        <taxon>Tracheophyta</taxon>
        <taxon>Spermatophyta</taxon>
        <taxon>Magnoliopsida</taxon>
        <taxon>eudicotyledons</taxon>
        <taxon>Gunneridae</taxon>
        <taxon>Pentapetalae</taxon>
        <taxon>rosids</taxon>
        <taxon>malvids</taxon>
        <taxon>Sapindales</taxon>
        <taxon>Anacardiaceae</taxon>
        <taxon>Pistacia</taxon>
    </lineage>
</organism>
<comment type="caution">
    <text evidence="1">The sequence shown here is derived from an EMBL/GenBank/DDBJ whole genome shotgun (WGS) entry which is preliminary data.</text>
</comment>
<dbReference type="EMBL" id="CM047909">
    <property type="protein sequence ID" value="KAJ0080400.1"/>
    <property type="molecule type" value="Genomic_DNA"/>
</dbReference>
<name>A0ACC1A2C6_9ROSI</name>
<evidence type="ECO:0000313" key="2">
    <source>
        <dbReference type="Proteomes" id="UP001164250"/>
    </source>
</evidence>
<reference evidence="2" key="1">
    <citation type="journal article" date="2023" name="G3 (Bethesda)">
        <title>Genome assembly and association tests identify interacting loci associated with vigor, precocity, and sex in interspecific pistachio rootstocks.</title>
        <authorList>
            <person name="Palmer W."/>
            <person name="Jacygrad E."/>
            <person name="Sagayaradj S."/>
            <person name="Cavanaugh K."/>
            <person name="Han R."/>
            <person name="Bertier L."/>
            <person name="Beede B."/>
            <person name="Kafkas S."/>
            <person name="Golino D."/>
            <person name="Preece J."/>
            <person name="Michelmore R."/>
        </authorList>
    </citation>
    <scope>NUCLEOTIDE SEQUENCE [LARGE SCALE GENOMIC DNA]</scope>
</reference>
<dbReference type="Proteomes" id="UP001164250">
    <property type="component" value="Chromosome 13"/>
</dbReference>
<gene>
    <name evidence="1" type="ORF">Patl1_23911</name>
</gene>
<sequence>MSVGIPDEVDDRGCKLLLTARERQPLQKMGCPNPFHIDSLNGEESWRLFKTTAGDFIEAQEFKSLTENICKKCGGLPIAIITLAKALSNKRHSSQWKEALRQLKRSSSKNFTRDMKEAYATIELSYKYLKGEELQKTFLLCSLMRHQAFSLDLVKYVIGLDIFQGIYTIEEARDKVNALNYDLKDSCLLLNGHTYESFSMHDFVREVALSIANRDDHVFFREK</sequence>